<dbReference type="GO" id="GO:0005886">
    <property type="term" value="C:plasma membrane"/>
    <property type="evidence" value="ECO:0007669"/>
    <property type="project" value="UniProtKB-SubCell"/>
</dbReference>
<protein>
    <submittedName>
        <fullName evidence="12">Type IV pilin biogenesis protein</fullName>
    </submittedName>
</protein>
<evidence type="ECO:0000256" key="10">
    <source>
        <dbReference type="SAM" id="Phobius"/>
    </source>
</evidence>
<dbReference type="AlphaFoldDB" id="A0A0T9LJF6"/>
<dbReference type="OrthoDB" id="9805682at2"/>
<keyword evidence="6 9" id="KW-0812">Transmembrane</keyword>
<evidence type="ECO:0000256" key="5">
    <source>
        <dbReference type="ARBA" id="ARBA00022519"/>
    </source>
</evidence>
<sequence length="400" mass="44830">MSHQRLFYWKAIDNKGKLQTGAQLATERNIVYEQMFRQGLQPLNVKGGKQLSISYWRGERLVAVTRQLATLLQAGLPLVNSLQLLAKEIDALPWRCLLQDISQQVSQGLSLSEAMARYPHTFPRLYPPVIAMGELTGNLEQCCIQLVQHQERQQKLQKKVIKALKYPVFVCIIAMVVSLVMLIMVLPEFAQIYQSFDTPLPTLTATLLLISVFLTAYGPYIAVLLTSICMGYLYARRRQAHVQQWEQTLLLRLPFISTLIRGGCLSQIFQTLAITQHAGLPLTAGLDAALLSINNCAYQQALGHIQQQINQGEPLHTALAQQHRLFPPLCQQMVRVGEESGALDVLLEKLASWHQQKTQDLADNLTQMLEPLLMLIIGSIVGVLVIAMYLPIFQLGDVIG</sequence>
<dbReference type="GO" id="GO:0015628">
    <property type="term" value="P:protein secretion by the type II secretion system"/>
    <property type="evidence" value="ECO:0007669"/>
    <property type="project" value="TreeGrafter"/>
</dbReference>
<dbReference type="NCBIfam" id="NF007861">
    <property type="entry name" value="PRK10573.1"/>
    <property type="match status" value="1"/>
</dbReference>
<dbReference type="RefSeq" id="WP_050072527.1">
    <property type="nucleotide sequence ID" value="NZ_CPZJ01000001.1"/>
</dbReference>
<comment type="similarity">
    <text evidence="2 9">Belongs to the GSP F family.</text>
</comment>
<evidence type="ECO:0000256" key="3">
    <source>
        <dbReference type="ARBA" id="ARBA00022448"/>
    </source>
</evidence>
<dbReference type="PROSITE" id="PS00874">
    <property type="entry name" value="T2SP_F"/>
    <property type="match status" value="1"/>
</dbReference>
<feature type="domain" description="Type II secretion system protein GspF" evidence="11">
    <location>
        <begin position="270"/>
        <end position="391"/>
    </location>
</feature>
<dbReference type="FunFam" id="1.20.81.30:FF:000001">
    <property type="entry name" value="Type II secretion system protein F"/>
    <property type="match status" value="2"/>
</dbReference>
<evidence type="ECO:0000259" key="11">
    <source>
        <dbReference type="Pfam" id="PF00482"/>
    </source>
</evidence>
<dbReference type="PANTHER" id="PTHR30012:SF7">
    <property type="entry name" value="PROTEIN TRANSPORT PROTEIN HOFC HOMOLOG"/>
    <property type="match status" value="1"/>
</dbReference>
<keyword evidence="5" id="KW-0997">Cell inner membrane</keyword>
<comment type="subcellular location">
    <subcellularLocation>
        <location evidence="1 9">Cell inner membrane</location>
        <topology evidence="1 9">Multi-pass membrane protein</topology>
    </subcellularLocation>
</comment>
<dbReference type="EMBL" id="CPZJ01000001">
    <property type="protein sequence ID" value="CNF00146.1"/>
    <property type="molecule type" value="Genomic_DNA"/>
</dbReference>
<dbReference type="PRINTS" id="PR00812">
    <property type="entry name" value="BCTERIALGSPF"/>
</dbReference>
<dbReference type="InterPro" id="IPR042094">
    <property type="entry name" value="T2SS_GspF_sf"/>
</dbReference>
<feature type="domain" description="Type II secretion system protein GspF" evidence="11">
    <location>
        <begin position="65"/>
        <end position="187"/>
    </location>
</feature>
<evidence type="ECO:0000256" key="4">
    <source>
        <dbReference type="ARBA" id="ARBA00022475"/>
    </source>
</evidence>
<accession>A0A0T9LJF6</accession>
<keyword evidence="8 10" id="KW-0472">Membrane</keyword>
<evidence type="ECO:0000256" key="2">
    <source>
        <dbReference type="ARBA" id="ARBA00005745"/>
    </source>
</evidence>
<evidence type="ECO:0000256" key="1">
    <source>
        <dbReference type="ARBA" id="ARBA00004429"/>
    </source>
</evidence>
<evidence type="ECO:0000256" key="9">
    <source>
        <dbReference type="RuleBase" id="RU003923"/>
    </source>
</evidence>
<dbReference type="Gene3D" id="1.20.81.30">
    <property type="entry name" value="Type II secretion system (T2SS), domain F"/>
    <property type="match status" value="2"/>
</dbReference>
<gene>
    <name evidence="12" type="primary">hofC</name>
    <name evidence="12" type="ORF">ERS008530_00155</name>
</gene>
<keyword evidence="3 9" id="KW-0813">Transport</keyword>
<keyword evidence="4" id="KW-1003">Cell membrane</keyword>
<name>A0A0T9LJF6_YERIN</name>
<keyword evidence="7 10" id="KW-1133">Transmembrane helix</keyword>
<organism evidence="12 13">
    <name type="scientific">Yersinia intermedia</name>
    <dbReference type="NCBI Taxonomy" id="631"/>
    <lineage>
        <taxon>Bacteria</taxon>
        <taxon>Pseudomonadati</taxon>
        <taxon>Pseudomonadota</taxon>
        <taxon>Gammaproteobacteria</taxon>
        <taxon>Enterobacterales</taxon>
        <taxon>Yersiniaceae</taxon>
        <taxon>Yersinia</taxon>
    </lineage>
</organism>
<evidence type="ECO:0000256" key="8">
    <source>
        <dbReference type="ARBA" id="ARBA00023136"/>
    </source>
</evidence>
<feature type="transmembrane region" description="Helical" evidence="10">
    <location>
        <begin position="163"/>
        <end position="186"/>
    </location>
</feature>
<dbReference type="Pfam" id="PF00482">
    <property type="entry name" value="T2SSF"/>
    <property type="match status" value="2"/>
</dbReference>
<reference evidence="12 13" key="1">
    <citation type="submission" date="2015-03" db="EMBL/GenBank/DDBJ databases">
        <authorList>
            <person name="Murphy D."/>
        </authorList>
    </citation>
    <scope>NUCLEOTIDE SEQUENCE [LARGE SCALE GENOMIC DNA]</scope>
    <source>
        <strain evidence="12 13">BR165/97</strain>
    </source>
</reference>
<feature type="transmembrane region" description="Helical" evidence="10">
    <location>
        <begin position="372"/>
        <end position="392"/>
    </location>
</feature>
<dbReference type="InterPro" id="IPR001992">
    <property type="entry name" value="T2SS_GspF/T4SS_PilC_CS"/>
</dbReference>
<evidence type="ECO:0000256" key="6">
    <source>
        <dbReference type="ARBA" id="ARBA00022692"/>
    </source>
</evidence>
<evidence type="ECO:0000256" key="7">
    <source>
        <dbReference type="ARBA" id="ARBA00022989"/>
    </source>
</evidence>
<evidence type="ECO:0000313" key="12">
    <source>
        <dbReference type="EMBL" id="CNF00146.1"/>
    </source>
</evidence>
<feature type="transmembrane region" description="Helical" evidence="10">
    <location>
        <begin position="206"/>
        <end position="235"/>
    </location>
</feature>
<dbReference type="STRING" id="631.CH53_1003"/>
<dbReference type="Proteomes" id="UP000038750">
    <property type="component" value="Unassembled WGS sequence"/>
</dbReference>
<dbReference type="PANTHER" id="PTHR30012">
    <property type="entry name" value="GENERAL SECRETION PATHWAY PROTEIN"/>
    <property type="match status" value="1"/>
</dbReference>
<proteinExistence type="inferred from homology"/>
<evidence type="ECO:0000313" key="13">
    <source>
        <dbReference type="Proteomes" id="UP000038750"/>
    </source>
</evidence>
<dbReference type="eggNOG" id="COG1459">
    <property type="taxonomic scope" value="Bacteria"/>
</dbReference>
<dbReference type="InterPro" id="IPR018076">
    <property type="entry name" value="T2SS_GspF_dom"/>
</dbReference>
<dbReference type="InterPro" id="IPR003004">
    <property type="entry name" value="GspF/PilC"/>
</dbReference>